<keyword evidence="3" id="KW-0808">Transferase</keyword>
<keyword evidence="2" id="KW-0489">Methyltransferase</keyword>
<dbReference type="GO" id="GO:0000049">
    <property type="term" value="F:tRNA binding"/>
    <property type="evidence" value="ECO:0007669"/>
    <property type="project" value="TreeGrafter"/>
</dbReference>
<feature type="compositionally biased region" description="Basic and acidic residues" evidence="6">
    <location>
        <begin position="84"/>
        <end position="93"/>
    </location>
</feature>
<evidence type="ECO:0000313" key="8">
    <source>
        <dbReference type="EMBL" id="CCO15853.1"/>
    </source>
</evidence>
<dbReference type="GO" id="GO:0002939">
    <property type="term" value="P:tRNA N1-guanine methylation"/>
    <property type="evidence" value="ECO:0007669"/>
    <property type="project" value="TreeGrafter"/>
</dbReference>
<dbReference type="PANTHER" id="PTHR13563:SF13">
    <property type="entry name" value="TRNA METHYLTRANSFERASE 10 HOMOLOG A"/>
    <property type="match status" value="1"/>
</dbReference>
<dbReference type="CDD" id="cd02440">
    <property type="entry name" value="AdoMet_MTases"/>
    <property type="match status" value="1"/>
</dbReference>
<evidence type="ECO:0000259" key="7">
    <source>
        <dbReference type="PROSITE" id="PS51675"/>
    </source>
</evidence>
<dbReference type="KEGG" id="bpg:Bathy03g05030"/>
<accession>K8F2U3</accession>
<evidence type="ECO:0000256" key="6">
    <source>
        <dbReference type="SAM" id="MobiDB-lite"/>
    </source>
</evidence>
<dbReference type="GO" id="GO:0005634">
    <property type="term" value="C:nucleus"/>
    <property type="evidence" value="ECO:0007669"/>
    <property type="project" value="TreeGrafter"/>
</dbReference>
<dbReference type="OrthoDB" id="498646at2759"/>
<dbReference type="Gene3D" id="3.40.50.150">
    <property type="entry name" value="Vaccinia Virus protein VP39"/>
    <property type="match status" value="1"/>
</dbReference>
<reference evidence="8 9" key="1">
    <citation type="submission" date="2011-10" db="EMBL/GenBank/DDBJ databases">
        <authorList>
            <person name="Genoscope - CEA"/>
        </authorList>
    </citation>
    <scope>NUCLEOTIDE SEQUENCE [LARGE SCALE GENOMIC DNA]</scope>
    <source>
        <strain evidence="8 9">RCC 1105</strain>
    </source>
</reference>
<dbReference type="InterPro" id="IPR028564">
    <property type="entry name" value="MT_TRM10-typ"/>
</dbReference>
<evidence type="ECO:0000313" key="9">
    <source>
        <dbReference type="Proteomes" id="UP000198341"/>
    </source>
</evidence>
<evidence type="ECO:0000256" key="4">
    <source>
        <dbReference type="ARBA" id="ARBA00022691"/>
    </source>
</evidence>
<organism evidence="8 9">
    <name type="scientific">Bathycoccus prasinos</name>
    <dbReference type="NCBI Taxonomy" id="41875"/>
    <lineage>
        <taxon>Eukaryota</taxon>
        <taxon>Viridiplantae</taxon>
        <taxon>Chlorophyta</taxon>
        <taxon>Mamiellophyceae</taxon>
        <taxon>Mamiellales</taxon>
        <taxon>Bathycoccaceae</taxon>
        <taxon>Bathycoccus</taxon>
    </lineage>
</organism>
<keyword evidence="4" id="KW-0949">S-adenosyl-L-methionine</keyword>
<feature type="region of interest" description="Disordered" evidence="6">
    <location>
        <begin position="77"/>
        <end position="101"/>
    </location>
</feature>
<dbReference type="InterPro" id="IPR029063">
    <property type="entry name" value="SAM-dependent_MTases_sf"/>
</dbReference>
<dbReference type="AlphaFoldDB" id="K8F2U3"/>
<keyword evidence="9" id="KW-1185">Reference proteome</keyword>
<name>K8F2U3_9CHLO</name>
<feature type="compositionally biased region" description="Basic and acidic residues" evidence="6">
    <location>
        <begin position="779"/>
        <end position="799"/>
    </location>
</feature>
<dbReference type="InterPro" id="IPR007356">
    <property type="entry name" value="tRNA_m1G_MeTrfase_euk"/>
</dbReference>
<evidence type="ECO:0000256" key="1">
    <source>
        <dbReference type="ARBA" id="ARBA00012797"/>
    </source>
</evidence>
<dbReference type="EMBL" id="FO082276">
    <property type="protein sequence ID" value="CCO15853.1"/>
    <property type="molecule type" value="Genomic_DNA"/>
</dbReference>
<feature type="domain" description="SAM-dependent MTase TRM10-type" evidence="7">
    <location>
        <begin position="583"/>
        <end position="799"/>
    </location>
</feature>
<dbReference type="STRING" id="41875.K8F2U3"/>
<dbReference type="Proteomes" id="UP000198341">
    <property type="component" value="Chromosome 3"/>
</dbReference>
<dbReference type="PROSITE" id="PS51675">
    <property type="entry name" value="SAM_MT_TRM10"/>
    <property type="match status" value="1"/>
</dbReference>
<dbReference type="EC" id="2.1.1.221" evidence="1"/>
<proteinExistence type="predicted"/>
<dbReference type="GeneID" id="19017040"/>
<sequence>MSAKTTPRSIPTPLGIKASSKSSKLGRFPAVPMRKTSRKCEYFESVLDELRRRSLRGISEEGLSLVERERTAFEEVRRSHRRLSARDDEDKNERRRQRKRRSLYVTLKNENLYNLYAMETMACSTTGGMNTSDDDEGKEDNKNDYVEDDFVFFDQLSIGLFMAQDSHGSAFTRNAASLRAKVEPIFSETSWETFAERLEKTCSDGVLPGMEMEGEDYNPPIALIYETVARFQRREESQRKPSDELLQFCTKRVKQLSPADVGYKYGVRATFTGVDPREPDVVRAKEHALRFVILETETAYTFALASYAPDTSEAHSVVKSSLAWAQKPANYSSGTRFEVARALVNTVAATLASPKSSTKLSEITFLDPFCGSGTLCVAAKQLGFGNVIGSDATGHLIEKSQRNARWFFGAASGAQAVPSEQASSSGSPFPRFQQANAFIRTSFTSDPSKTVVVSNLPFGRNVDFVAPPPGDERRSSSSSTTSHLQLALETLKPLARTHAFISGVPIGEEMIKLGYENVSQIALDRRGKTFIAISFSNDDDTIIKVSDEHVWFTVEEALLFDEIRQANARKRAAMRKNNDEKEEDEKVIEIARSNPNALKVIVDLSYEHDSARALRSVAKQLCEITSVGKKSKGDLRVTFASFAGDIKYESETFFNADTWSKHVEMLPDPAEECDVVACQEEGQTKNNVIYLSPDAETPLSLSELRDPSNIFVVGGIVDLKTRGMKTSKKKASSLGVQSRKLPVKTLRPDQTHDVLNIDTVVKILRSAWTMDERQEDDDEKKGGFHRAFDEVLPKRQGKEKPKRLKR</sequence>
<evidence type="ECO:0000256" key="2">
    <source>
        <dbReference type="ARBA" id="ARBA00022603"/>
    </source>
</evidence>
<dbReference type="SUPFAM" id="SSF53335">
    <property type="entry name" value="S-adenosyl-L-methionine-dependent methyltransferases"/>
    <property type="match status" value="1"/>
</dbReference>
<dbReference type="Gene3D" id="3.40.1280.30">
    <property type="match status" value="1"/>
</dbReference>
<dbReference type="eggNOG" id="KOG2967">
    <property type="taxonomic scope" value="Eukaryota"/>
</dbReference>
<feature type="region of interest" description="Disordered" evidence="6">
    <location>
        <begin position="1"/>
        <end position="31"/>
    </location>
</feature>
<feature type="region of interest" description="Disordered" evidence="6">
    <location>
        <begin position="771"/>
        <end position="806"/>
    </location>
</feature>
<dbReference type="GO" id="GO:0008168">
    <property type="term" value="F:methyltransferase activity"/>
    <property type="evidence" value="ECO:0007669"/>
    <property type="project" value="UniProtKB-KW"/>
</dbReference>
<protein>
    <recommendedName>
        <fullName evidence="1">tRNA (guanine(9)-N(1))-methyltransferase</fullName>
        <ecNumber evidence="1">2.1.1.221</ecNumber>
    </recommendedName>
</protein>
<dbReference type="PANTHER" id="PTHR13563">
    <property type="entry name" value="TRNA (GUANINE-9-) METHYLTRANSFERASE"/>
    <property type="match status" value="1"/>
</dbReference>
<evidence type="ECO:0000256" key="3">
    <source>
        <dbReference type="ARBA" id="ARBA00022679"/>
    </source>
</evidence>
<dbReference type="InterPro" id="IPR038459">
    <property type="entry name" value="MT_TRM10-typ_sf"/>
</dbReference>
<gene>
    <name evidence="8" type="ORF">Bathy03g05030</name>
</gene>
<comment type="catalytic activity">
    <reaction evidence="5">
        <text>guanosine(9) in tRNA + S-adenosyl-L-methionine = N(1)-methylguanosine(9) in tRNA + S-adenosyl-L-homocysteine + H(+)</text>
        <dbReference type="Rhea" id="RHEA:43156"/>
        <dbReference type="Rhea" id="RHEA-COMP:10367"/>
        <dbReference type="Rhea" id="RHEA-COMP:10368"/>
        <dbReference type="ChEBI" id="CHEBI:15378"/>
        <dbReference type="ChEBI" id="CHEBI:57856"/>
        <dbReference type="ChEBI" id="CHEBI:59789"/>
        <dbReference type="ChEBI" id="CHEBI:73542"/>
        <dbReference type="ChEBI" id="CHEBI:74269"/>
        <dbReference type="EC" id="2.1.1.221"/>
    </reaction>
</comment>
<dbReference type="CDD" id="cd18089">
    <property type="entry name" value="SPOUT_Trm10-like"/>
    <property type="match status" value="1"/>
</dbReference>
<evidence type="ECO:0000256" key="5">
    <source>
        <dbReference type="ARBA" id="ARBA00048434"/>
    </source>
</evidence>
<dbReference type="RefSeq" id="XP_007514416.1">
    <property type="nucleotide sequence ID" value="XM_007514354.1"/>
</dbReference>